<reference evidence="10 11" key="1">
    <citation type="submission" date="2020-02" db="EMBL/GenBank/DDBJ databases">
        <authorList>
            <person name="Gao J."/>
            <person name="Sun J."/>
        </authorList>
    </citation>
    <scope>NUCLEOTIDE SEQUENCE [LARGE SCALE GENOMIC DNA]</scope>
    <source>
        <strain evidence="10 11">7124</strain>
    </source>
</reference>
<dbReference type="EMBL" id="JAAKGU010000002">
    <property type="protein sequence ID" value="NGM82354.1"/>
    <property type="molecule type" value="Genomic_DNA"/>
</dbReference>
<accession>A0A6M1PIH9</accession>
<keyword evidence="5 8" id="KW-0812">Transmembrane</keyword>
<dbReference type="PANTHER" id="PTHR30294:SF45">
    <property type="entry name" value="LINEARMYCIN RESISTANCE PERMEASE PROTEIN LNRN"/>
    <property type="match status" value="1"/>
</dbReference>
<evidence type="ECO:0000313" key="11">
    <source>
        <dbReference type="Proteomes" id="UP000480151"/>
    </source>
</evidence>
<evidence type="ECO:0000256" key="7">
    <source>
        <dbReference type="ARBA" id="ARBA00023136"/>
    </source>
</evidence>
<evidence type="ECO:0000256" key="5">
    <source>
        <dbReference type="ARBA" id="ARBA00022692"/>
    </source>
</evidence>
<dbReference type="PROSITE" id="PS51012">
    <property type="entry name" value="ABC_TM2"/>
    <property type="match status" value="1"/>
</dbReference>
<dbReference type="PANTHER" id="PTHR30294">
    <property type="entry name" value="MEMBRANE COMPONENT OF ABC TRANSPORTER YHHJ-RELATED"/>
    <property type="match status" value="1"/>
</dbReference>
<keyword evidence="11" id="KW-1185">Reference proteome</keyword>
<comment type="similarity">
    <text evidence="2">Belongs to the ABC-2 integral membrane protein family.</text>
</comment>
<dbReference type="Pfam" id="PF12698">
    <property type="entry name" value="ABC2_membrane_3"/>
    <property type="match status" value="1"/>
</dbReference>
<feature type="transmembrane region" description="Helical" evidence="8">
    <location>
        <begin position="210"/>
        <end position="233"/>
    </location>
</feature>
<dbReference type="GO" id="GO:0005886">
    <property type="term" value="C:plasma membrane"/>
    <property type="evidence" value="ECO:0007669"/>
    <property type="project" value="UniProtKB-SubCell"/>
</dbReference>
<feature type="transmembrane region" description="Helical" evidence="8">
    <location>
        <begin position="321"/>
        <end position="341"/>
    </location>
</feature>
<proteinExistence type="inferred from homology"/>
<dbReference type="RefSeq" id="WP_165096479.1">
    <property type="nucleotide sequence ID" value="NZ_JAAKGU010000002.1"/>
</dbReference>
<dbReference type="AlphaFoldDB" id="A0A6M1PIH9"/>
<comment type="caution">
    <text evidence="10">The sequence shown here is derived from an EMBL/GenBank/DDBJ whole genome shotgun (WGS) entry which is preliminary data.</text>
</comment>
<feature type="transmembrane region" description="Helical" evidence="8">
    <location>
        <begin position="289"/>
        <end position="314"/>
    </location>
</feature>
<name>A0A6M1PIH9_9BACL</name>
<evidence type="ECO:0000256" key="2">
    <source>
        <dbReference type="ARBA" id="ARBA00007783"/>
    </source>
</evidence>
<dbReference type="InterPro" id="IPR013525">
    <property type="entry name" value="ABC2_TM"/>
</dbReference>
<dbReference type="GO" id="GO:0140359">
    <property type="term" value="F:ABC-type transporter activity"/>
    <property type="evidence" value="ECO:0007669"/>
    <property type="project" value="InterPro"/>
</dbReference>
<keyword evidence="3" id="KW-0813">Transport</keyword>
<evidence type="ECO:0000256" key="4">
    <source>
        <dbReference type="ARBA" id="ARBA00022475"/>
    </source>
</evidence>
<feature type="transmembrane region" description="Helical" evidence="8">
    <location>
        <begin position="376"/>
        <end position="398"/>
    </location>
</feature>
<feature type="domain" description="ABC transmembrane type-2" evidence="9">
    <location>
        <begin position="171"/>
        <end position="401"/>
    </location>
</feature>
<keyword evidence="6 8" id="KW-1133">Transmembrane helix</keyword>
<evidence type="ECO:0000313" key="10">
    <source>
        <dbReference type="EMBL" id="NGM82354.1"/>
    </source>
</evidence>
<dbReference type="Proteomes" id="UP000480151">
    <property type="component" value="Unassembled WGS sequence"/>
</dbReference>
<protein>
    <submittedName>
        <fullName evidence="10">ABC transporter permease</fullName>
    </submittedName>
</protein>
<evidence type="ECO:0000256" key="1">
    <source>
        <dbReference type="ARBA" id="ARBA00004651"/>
    </source>
</evidence>
<comment type="subcellular location">
    <subcellularLocation>
        <location evidence="1">Cell membrane</location>
        <topology evidence="1">Multi-pass membrane protein</topology>
    </subcellularLocation>
</comment>
<evidence type="ECO:0000259" key="9">
    <source>
        <dbReference type="PROSITE" id="PS51012"/>
    </source>
</evidence>
<evidence type="ECO:0000256" key="3">
    <source>
        <dbReference type="ARBA" id="ARBA00022448"/>
    </source>
</evidence>
<dbReference type="InterPro" id="IPR051449">
    <property type="entry name" value="ABC-2_transporter_component"/>
</dbReference>
<keyword evidence="7 8" id="KW-0472">Membrane</keyword>
<feature type="transmembrane region" description="Helical" evidence="8">
    <location>
        <begin position="21"/>
        <end position="41"/>
    </location>
</feature>
<organism evidence="10 11">
    <name type="scientific">Paenibacillus apii</name>
    <dbReference type="NCBI Taxonomy" id="1850370"/>
    <lineage>
        <taxon>Bacteria</taxon>
        <taxon>Bacillati</taxon>
        <taxon>Bacillota</taxon>
        <taxon>Bacilli</taxon>
        <taxon>Bacillales</taxon>
        <taxon>Paenibacillaceae</taxon>
        <taxon>Paenibacillus</taxon>
    </lineage>
</organism>
<evidence type="ECO:0000256" key="6">
    <source>
        <dbReference type="ARBA" id="ARBA00022989"/>
    </source>
</evidence>
<keyword evidence="4" id="KW-1003">Cell membrane</keyword>
<gene>
    <name evidence="10" type="ORF">G5B47_07985</name>
</gene>
<evidence type="ECO:0000256" key="8">
    <source>
        <dbReference type="SAM" id="Phobius"/>
    </source>
</evidence>
<dbReference type="Gene3D" id="3.40.1710.10">
    <property type="entry name" value="abc type-2 transporter like domain"/>
    <property type="match status" value="1"/>
</dbReference>
<dbReference type="InterPro" id="IPR047817">
    <property type="entry name" value="ABC2_TM_bact-type"/>
</dbReference>
<sequence length="405" mass="43302">MHNILTIAWNLIKRMIGRRKGVIAYILMPGVIVSFIIWMTGGTVDHKTNVLYTNLDSGPAGAHVIAELEKTGDYNLIEKKSEDELRAGVLNEEGSAGLGIPAGYTASLLAGQAPPIHIYELKTSEASITLKMKAGEIGDRLRELALAVSAAGTGSAAGKAEAPVAAKTSEAAVSTAPAREARLSTILQLAGQHLVGSEKTDYNLYPRESLSVVTGFMLMFLMAMVTSSVSFVMDDRRQRTMMRIFSAPVRSYEIALGNFLGSFTVGVIQVAAVLLVGRYVLNYNFELPINLYFLILSAFMLVSMGLASTVAGLIRNPNNAGMLNALILTPTCMLGGCFWPISIMPDFMQKAANFVPQKWAIQAADLAATGSGWSELWLPFAVLGLMAAVLLAIGSAILRPNEAAV</sequence>
<feature type="transmembrane region" description="Helical" evidence="8">
    <location>
        <begin position="254"/>
        <end position="277"/>
    </location>
</feature>